<evidence type="ECO:0000256" key="5">
    <source>
        <dbReference type="ARBA" id="ARBA00023203"/>
    </source>
</evidence>
<dbReference type="InterPro" id="IPR002108">
    <property type="entry name" value="ADF-H"/>
</dbReference>
<dbReference type="AlphaFoldDB" id="A0A1R1PFJ1"/>
<evidence type="ECO:0000256" key="4">
    <source>
        <dbReference type="ARBA" id="ARBA00022737"/>
    </source>
</evidence>
<keyword evidence="3" id="KW-0963">Cytoplasm</keyword>
<dbReference type="SMART" id="SM00102">
    <property type="entry name" value="ADF"/>
    <property type="match status" value="1"/>
</dbReference>
<keyword evidence="6" id="KW-0206">Cytoskeleton</keyword>
<dbReference type="GO" id="GO:0005737">
    <property type="term" value="C:cytoplasm"/>
    <property type="evidence" value="ECO:0007669"/>
    <property type="project" value="TreeGrafter"/>
</dbReference>
<organism evidence="10 11">
    <name type="scientific">Zancudomyces culisetae</name>
    <name type="common">Gut fungus</name>
    <name type="synonym">Smittium culisetae</name>
    <dbReference type="NCBI Taxonomy" id="1213189"/>
    <lineage>
        <taxon>Eukaryota</taxon>
        <taxon>Fungi</taxon>
        <taxon>Fungi incertae sedis</taxon>
        <taxon>Zoopagomycota</taxon>
        <taxon>Kickxellomycotina</taxon>
        <taxon>Harpellomycetes</taxon>
        <taxon>Harpellales</taxon>
        <taxon>Legeriomycetaceae</taxon>
        <taxon>Zancudomyces</taxon>
    </lineage>
</organism>
<name>A0A1R1PFJ1_ZANCU</name>
<dbReference type="GO" id="GO:0051015">
    <property type="term" value="F:actin filament binding"/>
    <property type="evidence" value="ECO:0007669"/>
    <property type="project" value="TreeGrafter"/>
</dbReference>
<accession>A0A1R1PFJ1</accession>
<dbReference type="OrthoDB" id="10006997at2759"/>
<dbReference type="GO" id="GO:0030042">
    <property type="term" value="P:actin filament depolymerization"/>
    <property type="evidence" value="ECO:0007669"/>
    <property type="project" value="TreeGrafter"/>
</dbReference>
<feature type="domain" description="ADF-H" evidence="9">
    <location>
        <begin position="64"/>
        <end position="222"/>
    </location>
</feature>
<dbReference type="PANTHER" id="PTHR13759:SF1">
    <property type="entry name" value="TWINFILIN"/>
    <property type="match status" value="1"/>
</dbReference>
<dbReference type="Pfam" id="PF00241">
    <property type="entry name" value="Cofilin_ADF"/>
    <property type="match status" value="1"/>
</dbReference>
<comment type="subunit">
    <text evidence="7">Interacts with G-actin; ADP-actin form.</text>
</comment>
<evidence type="ECO:0000313" key="10">
    <source>
        <dbReference type="EMBL" id="OMH79727.1"/>
    </source>
</evidence>
<evidence type="ECO:0000256" key="1">
    <source>
        <dbReference type="ARBA" id="ARBA00004245"/>
    </source>
</evidence>
<dbReference type="PROSITE" id="PS51263">
    <property type="entry name" value="ADF_H"/>
    <property type="match status" value="1"/>
</dbReference>
<evidence type="ECO:0000256" key="8">
    <source>
        <dbReference type="SAM" id="MobiDB-lite"/>
    </source>
</evidence>
<dbReference type="EMBL" id="LSSK01001436">
    <property type="protein sequence ID" value="OMH79727.1"/>
    <property type="molecule type" value="Genomic_DNA"/>
</dbReference>
<protein>
    <submittedName>
        <fullName evidence="10">Twinfilin-2</fullName>
    </submittedName>
</protein>
<comment type="subcellular location">
    <subcellularLocation>
        <location evidence="1">Cytoplasm</location>
        <location evidence="1">Cytoskeleton</location>
    </subcellularLocation>
</comment>
<dbReference type="Proteomes" id="UP000188320">
    <property type="component" value="Unassembled WGS sequence"/>
</dbReference>
<dbReference type="SUPFAM" id="SSF55753">
    <property type="entry name" value="Actin depolymerizing proteins"/>
    <property type="match status" value="1"/>
</dbReference>
<feature type="region of interest" description="Disordered" evidence="8">
    <location>
        <begin position="256"/>
        <end position="284"/>
    </location>
</feature>
<evidence type="ECO:0000256" key="2">
    <source>
        <dbReference type="ARBA" id="ARBA00009557"/>
    </source>
</evidence>
<reference evidence="11" key="1">
    <citation type="submission" date="2017-01" db="EMBL/GenBank/DDBJ databases">
        <authorList>
            <person name="Wang Y."/>
            <person name="White M."/>
            <person name="Kvist S."/>
            <person name="Moncalvo J.-M."/>
        </authorList>
    </citation>
    <scope>NUCLEOTIDE SEQUENCE [LARGE SCALE GENOMIC DNA]</scope>
    <source>
        <strain evidence="11">COL-18-3</strain>
    </source>
</reference>
<dbReference type="GO" id="GO:0051016">
    <property type="term" value="P:barbed-end actin filament capping"/>
    <property type="evidence" value="ECO:0007669"/>
    <property type="project" value="TreeGrafter"/>
</dbReference>
<keyword evidence="5" id="KW-0009">Actin-binding</keyword>
<comment type="similarity">
    <text evidence="2">Belongs to the actin-binding proteins ADF family. Twinfilin subfamily.</text>
</comment>
<evidence type="ECO:0000259" key="9">
    <source>
        <dbReference type="PROSITE" id="PS51263"/>
    </source>
</evidence>
<dbReference type="GO" id="GO:0003785">
    <property type="term" value="F:actin monomer binding"/>
    <property type="evidence" value="ECO:0007669"/>
    <property type="project" value="TreeGrafter"/>
</dbReference>
<evidence type="ECO:0000256" key="7">
    <source>
        <dbReference type="ARBA" id="ARBA00038532"/>
    </source>
</evidence>
<dbReference type="PANTHER" id="PTHR13759">
    <property type="entry name" value="TWINFILIN"/>
    <property type="match status" value="1"/>
</dbReference>
<dbReference type="Gene3D" id="3.40.20.10">
    <property type="entry name" value="Severin"/>
    <property type="match status" value="1"/>
</dbReference>
<evidence type="ECO:0000313" key="11">
    <source>
        <dbReference type="Proteomes" id="UP000188320"/>
    </source>
</evidence>
<keyword evidence="11" id="KW-1185">Reference proteome</keyword>
<dbReference type="GO" id="GO:0005884">
    <property type="term" value="C:actin filament"/>
    <property type="evidence" value="ECO:0007669"/>
    <property type="project" value="TreeGrafter"/>
</dbReference>
<feature type="compositionally biased region" description="Basic residues" evidence="8">
    <location>
        <begin position="267"/>
        <end position="284"/>
    </location>
</feature>
<evidence type="ECO:0000256" key="6">
    <source>
        <dbReference type="ARBA" id="ARBA00023212"/>
    </source>
</evidence>
<gene>
    <name evidence="10" type="ORF">AX774_g6848</name>
</gene>
<evidence type="ECO:0000256" key="3">
    <source>
        <dbReference type="ARBA" id="ARBA00022490"/>
    </source>
</evidence>
<proteinExistence type="inferred from homology"/>
<comment type="caution">
    <text evidence="10">The sequence shown here is derived from an EMBL/GenBank/DDBJ whole genome shotgun (WGS) entry which is preliminary data.</text>
</comment>
<dbReference type="InterPro" id="IPR028458">
    <property type="entry name" value="Twinfilin"/>
</dbReference>
<keyword evidence="4" id="KW-0677">Repeat</keyword>
<dbReference type="InterPro" id="IPR029006">
    <property type="entry name" value="ADF-H/Gelsolin-like_dom_sf"/>
</dbReference>
<sequence>MITTQVDISERSELEYKEYLRYINEKKAPATLTAQEKAEQKMRMDQAVSEEMMRGTERKNIVPGLALELTEDAKEELHNLHIGKQALVILKVNREKGKGEVIDMDKGYDFASLSKLVSLESLFPNSEPRFGFFLCKKDQSELRTPNTAHLMEMDHLESIFDEPVFIYSCPPDCTIQDKMLYASSKAALLEKVHCEFGLVEKKRIEVSDPAELTIEFIKGELSRLKMTSTVNSNASSSYFAGSNSLGDQQMFISGTESQLQRPSLGKNLRKFNKPLAPSRKKSMS</sequence>